<dbReference type="PANTHER" id="PTHR43527:SF1">
    <property type="entry name" value="L-THREONINE KINASE"/>
    <property type="match status" value="1"/>
</dbReference>
<dbReference type="STRING" id="520762.AN619_00750"/>
<dbReference type="SUPFAM" id="SSF54211">
    <property type="entry name" value="Ribosomal protein S5 domain 2-like"/>
    <property type="match status" value="1"/>
</dbReference>
<evidence type="ECO:0000259" key="5">
    <source>
        <dbReference type="Pfam" id="PF00288"/>
    </source>
</evidence>
<dbReference type="InterPro" id="IPR012363">
    <property type="entry name" value="PduX"/>
</dbReference>
<keyword evidence="4" id="KW-0067">ATP-binding</keyword>
<feature type="domain" description="GHMP kinase N-terminal" evidence="5">
    <location>
        <begin position="58"/>
        <end position="123"/>
    </location>
</feature>
<dbReference type="Gene3D" id="3.30.230.10">
    <property type="match status" value="1"/>
</dbReference>
<dbReference type="Pfam" id="PF08544">
    <property type="entry name" value="GHMP_kinases_C"/>
    <property type="match status" value="1"/>
</dbReference>
<evidence type="ECO:0000256" key="1">
    <source>
        <dbReference type="ARBA" id="ARBA00022679"/>
    </source>
</evidence>
<dbReference type="PATRIC" id="fig|520762.4.peg.86"/>
<dbReference type="AlphaFoldDB" id="A0A140LEE1"/>
<keyword evidence="2" id="KW-0547">Nucleotide-binding</keyword>
<reference evidence="7 8" key="1">
    <citation type="submission" date="2015-12" db="EMBL/GenBank/DDBJ databases">
        <title>Draft genome sequence of the thermoanaerobe Thermotalea metallivorans, an isolate from the runoff channel of the Great Artesian Basin, Australia.</title>
        <authorList>
            <person name="Patel B.K."/>
        </authorList>
    </citation>
    <scope>NUCLEOTIDE SEQUENCE [LARGE SCALE GENOMIC DNA]</scope>
    <source>
        <strain evidence="7 8">B2-1</strain>
    </source>
</reference>
<gene>
    <name evidence="7" type="primary">pduX</name>
    <name evidence="7" type="ORF">AN619_00750</name>
</gene>
<dbReference type="EMBL" id="LOEE01000003">
    <property type="protein sequence ID" value="KXG78916.1"/>
    <property type="molecule type" value="Genomic_DNA"/>
</dbReference>
<keyword evidence="3 7" id="KW-0418">Kinase</keyword>
<evidence type="ECO:0000313" key="8">
    <source>
        <dbReference type="Proteomes" id="UP000070456"/>
    </source>
</evidence>
<dbReference type="InterPro" id="IPR006204">
    <property type="entry name" value="GHMP_kinase_N_dom"/>
</dbReference>
<dbReference type="PIRSF" id="PIRSF033887">
    <property type="entry name" value="PduX"/>
    <property type="match status" value="1"/>
</dbReference>
<keyword evidence="8" id="KW-1185">Reference proteome</keyword>
<name>A0A140LEE1_9FIRM</name>
<protein>
    <submittedName>
        <fullName evidence="7">L-threonine kinase</fullName>
        <ecNumber evidence="7">2.7.1.177</ecNumber>
    </submittedName>
</protein>
<comment type="caution">
    <text evidence="7">The sequence shown here is derived from an EMBL/GenBank/DDBJ whole genome shotgun (WGS) entry which is preliminary data.</text>
</comment>
<dbReference type="GO" id="GO:0005524">
    <property type="term" value="F:ATP binding"/>
    <property type="evidence" value="ECO:0007669"/>
    <property type="project" value="UniProtKB-KW"/>
</dbReference>
<evidence type="ECO:0000313" key="7">
    <source>
        <dbReference type="EMBL" id="KXG78916.1"/>
    </source>
</evidence>
<evidence type="ECO:0000256" key="2">
    <source>
        <dbReference type="ARBA" id="ARBA00022741"/>
    </source>
</evidence>
<feature type="domain" description="GHMP kinase C-terminal" evidence="6">
    <location>
        <begin position="193"/>
        <end position="268"/>
    </location>
</feature>
<accession>A0A140LEE1</accession>
<evidence type="ECO:0000259" key="6">
    <source>
        <dbReference type="Pfam" id="PF08544"/>
    </source>
</evidence>
<dbReference type="EC" id="2.7.1.177" evidence="7"/>
<proteinExistence type="predicted"/>
<keyword evidence="1 7" id="KW-0808">Transferase</keyword>
<dbReference type="RefSeq" id="WP_068553949.1">
    <property type="nucleotide sequence ID" value="NZ_LOEE01000003.1"/>
</dbReference>
<dbReference type="InterPro" id="IPR020568">
    <property type="entry name" value="Ribosomal_Su5_D2-typ_SF"/>
</dbReference>
<evidence type="ECO:0000256" key="3">
    <source>
        <dbReference type="ARBA" id="ARBA00022777"/>
    </source>
</evidence>
<sequence>MRVKAKCPASCGELLQGMMGNGEKLISYSIDIYSEVTIEEKKNPQRDFRRRKATEAMYKTLAYYGEPVAMGDVFSIEIRSHIPLAKGMASSTADIAATAAATAFLLGKKLTGDQLARICASIEPTDSTIFENFTLFDHLQGIRVESFHWHPDLDVFVLEPEGTVDTQIFRMRDYTKERLEAQPKVEEALRIFRESMAKQNLSLLGKAATMSALANQKILPKEKLEEIIDISQKTGCLGVNVAHSGTVVGILLEKDRGDREALQQMLKTQGVFQHYSKAYFARMIQGGVNISEC</sequence>
<dbReference type="Pfam" id="PF00288">
    <property type="entry name" value="GHMP_kinases_N"/>
    <property type="match status" value="1"/>
</dbReference>
<dbReference type="GO" id="GO:0016301">
    <property type="term" value="F:kinase activity"/>
    <property type="evidence" value="ECO:0007669"/>
    <property type="project" value="UniProtKB-KW"/>
</dbReference>
<dbReference type="OrthoDB" id="4548147at2"/>
<dbReference type="PANTHER" id="PTHR43527">
    <property type="entry name" value="4-DIPHOSPHOCYTIDYL-2-C-METHYL-D-ERYTHRITOL KINASE, CHLOROPLASTIC"/>
    <property type="match status" value="1"/>
</dbReference>
<organism evidence="7 8">
    <name type="scientific">Thermotalea metallivorans</name>
    <dbReference type="NCBI Taxonomy" id="520762"/>
    <lineage>
        <taxon>Bacteria</taxon>
        <taxon>Bacillati</taxon>
        <taxon>Bacillota</taxon>
        <taxon>Clostridia</taxon>
        <taxon>Peptostreptococcales</taxon>
        <taxon>Thermotaleaceae</taxon>
        <taxon>Thermotalea</taxon>
    </lineage>
</organism>
<dbReference type="Proteomes" id="UP000070456">
    <property type="component" value="Unassembled WGS sequence"/>
</dbReference>
<dbReference type="InterPro" id="IPR014721">
    <property type="entry name" value="Ribsml_uS5_D2-typ_fold_subgr"/>
</dbReference>
<dbReference type="InterPro" id="IPR013750">
    <property type="entry name" value="GHMP_kinase_C_dom"/>
</dbReference>
<evidence type="ECO:0000256" key="4">
    <source>
        <dbReference type="ARBA" id="ARBA00022840"/>
    </source>
</evidence>